<dbReference type="Pfam" id="PF14223">
    <property type="entry name" value="Retrotran_gag_2"/>
    <property type="match status" value="1"/>
</dbReference>
<dbReference type="GO" id="GO:0003676">
    <property type="term" value="F:nucleic acid binding"/>
    <property type="evidence" value="ECO:0007669"/>
    <property type="project" value="InterPro"/>
</dbReference>
<reference evidence="4" key="2">
    <citation type="submission" date="2025-08" db="UniProtKB">
        <authorList>
            <consortium name="RefSeq"/>
        </authorList>
    </citation>
    <scope>IDENTIFICATION</scope>
    <source>
        <tissue evidence="4">Leaf</tissue>
    </source>
</reference>
<accession>A0A1S4B1N2</accession>
<keyword evidence="3" id="KW-1185">Reference proteome</keyword>
<reference evidence="3" key="1">
    <citation type="journal article" date="2014" name="Nat. Commun.">
        <title>The tobacco genome sequence and its comparison with those of tomato and potato.</title>
        <authorList>
            <person name="Sierro N."/>
            <person name="Battey J.N."/>
            <person name="Ouadi S."/>
            <person name="Bakaher N."/>
            <person name="Bovet L."/>
            <person name="Willig A."/>
            <person name="Goepfert S."/>
            <person name="Peitsch M.C."/>
            <person name="Ivanov N.V."/>
        </authorList>
    </citation>
    <scope>NUCLEOTIDE SEQUENCE [LARGE SCALE GENOMIC DNA]</scope>
</reference>
<dbReference type="PANTHER" id="PTHR35317">
    <property type="entry name" value="OS04G0629600 PROTEIN"/>
    <property type="match status" value="1"/>
</dbReference>
<dbReference type="Proteomes" id="UP000790787">
    <property type="component" value="Chromosome 19"/>
</dbReference>
<keyword evidence="1" id="KW-0862">Zinc</keyword>
<keyword evidence="1" id="KW-0479">Metal-binding</keyword>
<organism evidence="3 4">
    <name type="scientific">Nicotiana tabacum</name>
    <name type="common">Common tobacco</name>
    <dbReference type="NCBI Taxonomy" id="4097"/>
    <lineage>
        <taxon>Eukaryota</taxon>
        <taxon>Viridiplantae</taxon>
        <taxon>Streptophyta</taxon>
        <taxon>Embryophyta</taxon>
        <taxon>Tracheophyta</taxon>
        <taxon>Spermatophyta</taxon>
        <taxon>Magnoliopsida</taxon>
        <taxon>eudicotyledons</taxon>
        <taxon>Gunneridae</taxon>
        <taxon>Pentapetalae</taxon>
        <taxon>asterids</taxon>
        <taxon>lamiids</taxon>
        <taxon>Solanales</taxon>
        <taxon>Solanaceae</taxon>
        <taxon>Nicotianoideae</taxon>
        <taxon>Nicotianeae</taxon>
        <taxon>Nicotiana</taxon>
    </lineage>
</organism>
<dbReference type="RefSeq" id="XP_016482698.1">
    <property type="nucleotide sequence ID" value="XM_016627212.1"/>
</dbReference>
<evidence type="ECO:0000313" key="4">
    <source>
        <dbReference type="RefSeq" id="XP_016482698.1"/>
    </source>
</evidence>
<dbReference type="RefSeq" id="XP_016482698.1">
    <property type="nucleotide sequence ID" value="XM_016627212.2"/>
</dbReference>
<dbReference type="GO" id="GO:0008270">
    <property type="term" value="F:zinc ion binding"/>
    <property type="evidence" value="ECO:0007669"/>
    <property type="project" value="UniProtKB-KW"/>
</dbReference>
<name>A0A1S4B1N2_TOBAC</name>
<dbReference type="OrthoDB" id="1289465at2759"/>
<dbReference type="PaxDb" id="4097-A0A1S4B1N2"/>
<keyword evidence="1" id="KW-0863">Zinc-finger</keyword>
<proteinExistence type="predicted"/>
<evidence type="ECO:0000256" key="1">
    <source>
        <dbReference type="PROSITE-ProRule" id="PRU00047"/>
    </source>
</evidence>
<dbReference type="InterPro" id="IPR001878">
    <property type="entry name" value="Znf_CCHC"/>
</dbReference>
<dbReference type="PANTHER" id="PTHR35317:SF43">
    <property type="entry name" value="TRANSMEMBRANE PROTEIN"/>
    <property type="match status" value="1"/>
</dbReference>
<gene>
    <name evidence="4" type="primary">LOC107803475</name>
</gene>
<sequence length="310" mass="36091">MDLDLALRIGSPPPLRDKSTSNEKRDMEKWEISNRMCMMIMKKAIPETFRGTMSDKVKTAKEFMANIEKVFVKSEKAEIGTLLTSLISMRYQEKSNIREYIMRISHLFSKLKALKLDFSEDLLVHLVLISLPLQFSQFKVSYNSKKETWSLNELISHCVQEEDRLKQEKIESAHLAAVPKDKRKYMKRNNKEAVDTTTQEKQHYEPITYGCFFCQAAGHKKKDCTNHHAWRAKKGTPLNFVCSKVNLISVPRHRWWTDSGIITHITMSIQGCLNYRKPNDGERYIYNSDSKSVKVEAIGTFRLLLRTDFI</sequence>
<evidence type="ECO:0000313" key="3">
    <source>
        <dbReference type="Proteomes" id="UP000790787"/>
    </source>
</evidence>
<dbReference type="PROSITE" id="PS50158">
    <property type="entry name" value="ZF_CCHC"/>
    <property type="match status" value="1"/>
</dbReference>
<evidence type="ECO:0000259" key="2">
    <source>
        <dbReference type="PROSITE" id="PS50158"/>
    </source>
</evidence>
<dbReference type="GeneID" id="107803475"/>
<dbReference type="AlphaFoldDB" id="A0A1S4B1N2"/>
<dbReference type="KEGG" id="nta:107803475"/>
<protein>
    <submittedName>
        <fullName evidence="4">Uncharacterized protein LOC107803475 isoform X1</fullName>
    </submittedName>
    <submittedName>
        <fullName evidence="4">Uncharacterized protein isoform X1</fullName>
    </submittedName>
</protein>
<feature type="domain" description="CCHC-type" evidence="2">
    <location>
        <begin position="211"/>
        <end position="226"/>
    </location>
</feature>